<keyword evidence="2" id="KW-1185">Reference proteome</keyword>
<proteinExistence type="predicted"/>
<accession>A0ACB5RDU6</accession>
<evidence type="ECO:0000313" key="1">
    <source>
        <dbReference type="EMBL" id="GKX66931.1"/>
    </source>
</evidence>
<dbReference type="EMBL" id="BROD01000001">
    <property type="protein sequence ID" value="GKX66931.1"/>
    <property type="molecule type" value="Genomic_DNA"/>
</dbReference>
<evidence type="ECO:0000313" key="2">
    <source>
        <dbReference type="Proteomes" id="UP001058074"/>
    </source>
</evidence>
<comment type="caution">
    <text evidence="1">The sequence shown here is derived from an EMBL/GenBank/DDBJ whole genome shotgun (WGS) entry which is preliminary data.</text>
</comment>
<reference evidence="1" key="1">
    <citation type="journal article" date="2025" name="Int. J. Syst. Evol. Microbiol.">
        <title>Inconstantimicrobium mannanitabidum sp. nov., a novel member of the family Clostridiaceae isolated from anoxic soil under the treatment of reductive soil disinfestation.</title>
        <authorList>
            <person name="Ueki A."/>
            <person name="Tonouchi A."/>
            <person name="Honma S."/>
            <person name="Kaku N."/>
            <person name="Ueki K."/>
        </authorList>
    </citation>
    <scope>NUCLEOTIDE SEQUENCE</scope>
    <source>
        <strain evidence="1">TW13</strain>
    </source>
</reference>
<organism evidence="1 2">
    <name type="scientific">Inconstantimicrobium mannanitabidum</name>
    <dbReference type="NCBI Taxonomy" id="1604901"/>
    <lineage>
        <taxon>Bacteria</taxon>
        <taxon>Bacillati</taxon>
        <taxon>Bacillota</taxon>
        <taxon>Clostridia</taxon>
        <taxon>Eubacteriales</taxon>
        <taxon>Clostridiaceae</taxon>
        <taxon>Inconstantimicrobium</taxon>
    </lineage>
</organism>
<dbReference type="Proteomes" id="UP001058074">
    <property type="component" value="Unassembled WGS sequence"/>
</dbReference>
<name>A0ACB5RDU6_9CLOT</name>
<gene>
    <name evidence="1" type="ORF">rsdtw13_21890</name>
</gene>
<protein>
    <submittedName>
        <fullName evidence="1">2-hydroxyacid dehydrogenase</fullName>
    </submittedName>
</protein>
<sequence>MKITMLDYKTLGDDVDLSPLKNLNYDFKIYDLTSKEQVIERSQSSEVIIINKILITEDILKQCKNLKLICLTATGTNNVDLAAAKKYGVAVCNVAGYSTDSVTQHTFALLFYVLEHLKYYDEYVINGGYTGSSTFTHLSKPFWELNNKTFGIIGLGQIGKKVAAVAKAFGCNIIYHSTSGKNSNNEYKHVSLEELLKTSDIVSIHAPLNKNTENLMDYEKLSLMKKSAIILNTGRGGIINEADLCKIIDEDKIFGAGIDVISKEPIDPKSPYLTVKNRDKLIITPHIAWATIEARNRVISEVAENIRAFKNGEYRNRVD</sequence>